<keyword evidence="8 9" id="KW-0472">Membrane</keyword>
<dbReference type="EMBL" id="LVIE01000201">
    <property type="protein sequence ID" value="OHT22999.1"/>
    <property type="molecule type" value="Genomic_DNA"/>
</dbReference>
<name>A0A1S1HKZ8_PROST</name>
<evidence type="ECO:0000256" key="2">
    <source>
        <dbReference type="ARBA" id="ARBA00009477"/>
    </source>
</evidence>
<dbReference type="Pfam" id="PF25885">
    <property type="entry name" value="HH_EMRA"/>
    <property type="match status" value="1"/>
</dbReference>
<evidence type="ECO:0000256" key="5">
    <source>
        <dbReference type="ARBA" id="ARBA00022519"/>
    </source>
</evidence>
<evidence type="ECO:0000256" key="6">
    <source>
        <dbReference type="ARBA" id="ARBA00022692"/>
    </source>
</evidence>
<dbReference type="PANTHER" id="PTHR30386">
    <property type="entry name" value="MEMBRANE FUSION SUBUNIT OF EMRAB-TOLC MULTIDRUG EFFLUX PUMP"/>
    <property type="match status" value="1"/>
</dbReference>
<keyword evidence="12" id="KW-1185">Reference proteome</keyword>
<keyword evidence="6 9" id="KW-0812">Transmembrane</keyword>
<dbReference type="NCBIfam" id="TIGR00998">
    <property type="entry name" value="8a0101"/>
    <property type="match status" value="1"/>
</dbReference>
<keyword evidence="5" id="KW-0997">Cell inner membrane</keyword>
<evidence type="ECO:0000256" key="3">
    <source>
        <dbReference type="ARBA" id="ARBA00022448"/>
    </source>
</evidence>
<dbReference type="AlphaFoldDB" id="A0A1S1HKZ8"/>
<proteinExistence type="inferred from homology"/>
<evidence type="ECO:0000256" key="4">
    <source>
        <dbReference type="ARBA" id="ARBA00022475"/>
    </source>
</evidence>
<comment type="caution">
    <text evidence="11">The sequence shown here is derived from an EMBL/GenBank/DDBJ whole genome shotgun (WGS) entry which is preliminary data.</text>
</comment>
<dbReference type="PANTHER" id="PTHR30386:SF19">
    <property type="entry name" value="MULTIDRUG EXPORT PROTEIN EMRA-RELATED"/>
    <property type="match status" value="1"/>
</dbReference>
<feature type="transmembrane region" description="Helical" evidence="9">
    <location>
        <begin position="23"/>
        <end position="45"/>
    </location>
</feature>
<comment type="subcellular location">
    <subcellularLocation>
        <location evidence="1">Cell inner membrane</location>
        <topology evidence="1">Single-pass membrane protein</topology>
        <orientation evidence="1">Periplasmic side</orientation>
    </subcellularLocation>
</comment>
<evidence type="ECO:0000313" key="12">
    <source>
        <dbReference type="Proteomes" id="UP000179588"/>
    </source>
</evidence>
<accession>A0A1S1HKZ8</accession>
<evidence type="ECO:0000313" key="11">
    <source>
        <dbReference type="EMBL" id="OHT22999.1"/>
    </source>
</evidence>
<gene>
    <name evidence="11" type="ORF">A3Q29_08705</name>
</gene>
<evidence type="ECO:0000259" key="10">
    <source>
        <dbReference type="Pfam" id="PF25885"/>
    </source>
</evidence>
<dbReference type="InterPro" id="IPR050739">
    <property type="entry name" value="MFP"/>
</dbReference>
<dbReference type="FunFam" id="2.40.30.170:FF:000003">
    <property type="entry name" value="Multidrug resistance protein A"/>
    <property type="match status" value="1"/>
</dbReference>
<evidence type="ECO:0000256" key="9">
    <source>
        <dbReference type="SAM" id="Phobius"/>
    </source>
</evidence>
<sequence length="391" mass="43477">MDQPTNSIETNQKTKKNETRRKLWMAIASIIIVLLFVAYGAYWFLVLRFQEYTDDAYVSGLQIPIIAQTTGNVTQVNFENTDLVKAGDVLVVLDKTNATLAYEQAKHDLATTVRKTKELYINGDEYQAQIQKNRVSLAQAQKDYQRRVALGRSGTISKEDLQHSQEAVQLAQAALDISIQQYNATRALLRNTELKKQPAIQQAADSVRNAWINLQRTEVKSPMTGYVSRRNVQVGSQVGPQGSLMAIVPAQPVWVDANFKETQLEKVRIGQPVTLTSDFYGDDIVFTGKVVGLDMGTGSAFSLLPAQNATGNWIKVVQRLPVRVELDPEQVAKYPLRIGLSMNATIDIKDENGPVLAEVQRETPAFESDVLVLKLNEVDAVIDTIINENAD</sequence>
<dbReference type="GO" id="GO:0015721">
    <property type="term" value="P:bile acid and bile salt transport"/>
    <property type="evidence" value="ECO:0007669"/>
    <property type="project" value="UniProtKB-ARBA"/>
</dbReference>
<dbReference type="GO" id="GO:0042910">
    <property type="term" value="F:xenobiotic transmembrane transporter activity"/>
    <property type="evidence" value="ECO:0007669"/>
    <property type="project" value="InterPro"/>
</dbReference>
<keyword evidence="3" id="KW-0813">Transport</keyword>
<comment type="similarity">
    <text evidence="2">Belongs to the membrane fusion protein (MFP) (TC 8.A.1) family.</text>
</comment>
<protein>
    <submittedName>
        <fullName evidence="11">Multidrug transporter</fullName>
    </submittedName>
</protein>
<feature type="domain" description="Multidrug export protein EmrA/FarA alpha-helical hairpin" evidence="10">
    <location>
        <begin position="96"/>
        <end position="217"/>
    </location>
</feature>
<dbReference type="SUPFAM" id="SSF111369">
    <property type="entry name" value="HlyD-like secretion proteins"/>
    <property type="match status" value="2"/>
</dbReference>
<dbReference type="Gene3D" id="2.40.30.170">
    <property type="match status" value="1"/>
</dbReference>
<dbReference type="Gene3D" id="2.40.50.100">
    <property type="match status" value="1"/>
</dbReference>
<dbReference type="GO" id="GO:1990961">
    <property type="term" value="P:xenobiotic detoxification by transmembrane export across the plasma membrane"/>
    <property type="evidence" value="ECO:0007669"/>
    <property type="project" value="InterPro"/>
</dbReference>
<evidence type="ECO:0000256" key="8">
    <source>
        <dbReference type="ARBA" id="ARBA00023136"/>
    </source>
</evidence>
<keyword evidence="4" id="KW-1003">Cell membrane</keyword>
<organism evidence="11 12">
    <name type="scientific">Providencia stuartii</name>
    <dbReference type="NCBI Taxonomy" id="588"/>
    <lineage>
        <taxon>Bacteria</taxon>
        <taxon>Pseudomonadati</taxon>
        <taxon>Pseudomonadota</taxon>
        <taxon>Gammaproteobacteria</taxon>
        <taxon>Enterobacterales</taxon>
        <taxon>Morganellaceae</taxon>
        <taxon>Providencia</taxon>
    </lineage>
</organism>
<dbReference type="NCBIfam" id="NF011715">
    <property type="entry name" value="PRK15136.1"/>
    <property type="match status" value="1"/>
</dbReference>
<dbReference type="InterPro" id="IPR058633">
    <property type="entry name" value="EmrA/FarA_HH"/>
</dbReference>
<dbReference type="Proteomes" id="UP000179588">
    <property type="component" value="Unassembled WGS sequence"/>
</dbReference>
<keyword evidence="7 9" id="KW-1133">Transmembrane helix</keyword>
<evidence type="ECO:0000256" key="1">
    <source>
        <dbReference type="ARBA" id="ARBA00004383"/>
    </source>
</evidence>
<dbReference type="InterPro" id="IPR005694">
    <property type="entry name" value="MFP_proteobact"/>
</dbReference>
<dbReference type="GO" id="GO:0005886">
    <property type="term" value="C:plasma membrane"/>
    <property type="evidence" value="ECO:0007669"/>
    <property type="project" value="UniProtKB-SubCell"/>
</dbReference>
<dbReference type="GO" id="GO:0046677">
    <property type="term" value="P:response to antibiotic"/>
    <property type="evidence" value="ECO:0007669"/>
    <property type="project" value="UniProtKB-ARBA"/>
</dbReference>
<reference evidence="11 12" key="1">
    <citation type="submission" date="2016-03" db="EMBL/GenBank/DDBJ databases">
        <title>Genome sequence of Providencia stuartii strain, isolated from the salivary glands of larval Lucilia sericata.</title>
        <authorList>
            <person name="Yuan Y."/>
            <person name="Zhang Y."/>
            <person name="Fu S."/>
            <person name="Crippen T.L."/>
            <person name="Visi D."/>
            <person name="Benbow M.E."/>
            <person name="Allen M."/>
            <person name="Tomberlin J.K."/>
            <person name="Sze S.-H."/>
            <person name="Tarone A.M."/>
        </authorList>
    </citation>
    <scope>NUCLEOTIDE SEQUENCE [LARGE SCALE GENOMIC DNA]</scope>
    <source>
        <strain evidence="11 12">Crippen</strain>
    </source>
</reference>
<evidence type="ECO:0000256" key="7">
    <source>
        <dbReference type="ARBA" id="ARBA00022989"/>
    </source>
</evidence>